<evidence type="ECO:0000313" key="9">
    <source>
        <dbReference type="Proteomes" id="UP000219573"/>
    </source>
</evidence>
<dbReference type="Proteomes" id="UP000219573">
    <property type="component" value="Unassembled WGS sequence"/>
</dbReference>
<dbReference type="InterPro" id="IPR011109">
    <property type="entry name" value="DNA_bind_recombinase_dom"/>
</dbReference>
<sequence>MKNVAIYVRVSSREQAEEGMSIQAQIKLLKKYAIDNNFIVSHEFIDRGESARTADRPEFQNMIATAKQNPKPFEAILIHKTDRFARNREDSIIYKSLLRKECGIDVISITEQFGDGPQGRMMEGIMEVVAEFYSANLSKEVMKGMNEKASSGGALGEPPYGYSINDDTGKFDIYEPEAEVVRYIYQEYIKGGSLRSIGVDLRKNGKKLFGEVALTKKSKAIGNEGKHKDQKLTWRANTVKRVLNNKAYLGEFHWNEQIIEDNHPPIIKIKDFDLVQELLDKNKRSRRRNSKDYLLKGLVSCAECGGSLSQLTQKYITSTGEERTYRKLRCSNHVRLANCYSNLHKMDEVEDELLQFLRKIINMQVDLKTLDIKQVKNDDLTEEYLRLQTIYESFDEQFDKQMEAYQAGIIDLNQLGRYKEKLQDEQKEVKERVEILEEKINNQEVDYQSFIEELKEVIKTIEDESIDLNQKKNALLSIISEIQISKREDIMRVVFKSK</sequence>
<dbReference type="InterPro" id="IPR038109">
    <property type="entry name" value="DNA_bind_recomb_sf"/>
</dbReference>
<dbReference type="CDD" id="cd00338">
    <property type="entry name" value="Ser_Recombinase"/>
    <property type="match status" value="1"/>
</dbReference>
<keyword evidence="3" id="KW-0233">DNA recombination</keyword>
<dbReference type="PANTHER" id="PTHR30461:SF23">
    <property type="entry name" value="DNA RECOMBINASE-RELATED"/>
    <property type="match status" value="1"/>
</dbReference>
<feature type="domain" description="Resolvase/invertase-type recombinase catalytic" evidence="6">
    <location>
        <begin position="3"/>
        <end position="152"/>
    </location>
</feature>
<feature type="domain" description="Recombinase" evidence="7">
    <location>
        <begin position="159"/>
        <end position="285"/>
    </location>
</feature>
<gene>
    <name evidence="8" type="ORF">SAMN06265827_13623</name>
</gene>
<keyword evidence="9" id="KW-1185">Reference proteome</keyword>
<dbReference type="PROSITE" id="PS51736">
    <property type="entry name" value="RECOMBINASES_3"/>
    <property type="match status" value="1"/>
</dbReference>
<feature type="active site" description="O-(5'-phospho-DNA)-serine intermediate" evidence="4">
    <location>
        <position position="11"/>
    </location>
</feature>
<evidence type="ECO:0000256" key="5">
    <source>
        <dbReference type="SAM" id="Coils"/>
    </source>
</evidence>
<dbReference type="SMART" id="SM00857">
    <property type="entry name" value="Resolvase"/>
    <property type="match status" value="1"/>
</dbReference>
<dbReference type="AlphaFoldDB" id="A0A285IDE8"/>
<dbReference type="InterPro" id="IPR036162">
    <property type="entry name" value="Resolvase-like_N_sf"/>
</dbReference>
<dbReference type="RefSeq" id="WP_172431996.1">
    <property type="nucleotide sequence ID" value="NZ_OBDZ01000036.1"/>
</dbReference>
<keyword evidence="2" id="KW-0238">DNA-binding</keyword>
<feature type="coiled-coil region" evidence="5">
    <location>
        <begin position="412"/>
        <end position="471"/>
    </location>
</feature>
<evidence type="ECO:0000256" key="1">
    <source>
        <dbReference type="ARBA" id="ARBA00022908"/>
    </source>
</evidence>
<dbReference type="PROSITE" id="PS51737">
    <property type="entry name" value="RECOMBINASE_DNA_BIND"/>
    <property type="match status" value="1"/>
</dbReference>
<dbReference type="GO" id="GO:0003677">
    <property type="term" value="F:DNA binding"/>
    <property type="evidence" value="ECO:0007669"/>
    <property type="project" value="UniProtKB-KW"/>
</dbReference>
<dbReference type="GO" id="GO:0000150">
    <property type="term" value="F:DNA strand exchange activity"/>
    <property type="evidence" value="ECO:0007669"/>
    <property type="project" value="InterPro"/>
</dbReference>
<organism evidence="8 9">
    <name type="scientific">Orenia metallireducens</name>
    <dbReference type="NCBI Taxonomy" id="1413210"/>
    <lineage>
        <taxon>Bacteria</taxon>
        <taxon>Bacillati</taxon>
        <taxon>Bacillota</taxon>
        <taxon>Clostridia</taxon>
        <taxon>Halanaerobiales</taxon>
        <taxon>Halobacteroidaceae</taxon>
        <taxon>Orenia</taxon>
    </lineage>
</organism>
<dbReference type="InterPro" id="IPR050639">
    <property type="entry name" value="SSR_resolvase"/>
</dbReference>
<dbReference type="PANTHER" id="PTHR30461">
    <property type="entry name" value="DNA-INVERTASE FROM LAMBDOID PROPHAGE"/>
    <property type="match status" value="1"/>
</dbReference>
<keyword evidence="1" id="KW-0229">DNA integration</keyword>
<dbReference type="Pfam" id="PF07508">
    <property type="entry name" value="Recombinase"/>
    <property type="match status" value="1"/>
</dbReference>
<evidence type="ECO:0000259" key="7">
    <source>
        <dbReference type="PROSITE" id="PS51737"/>
    </source>
</evidence>
<dbReference type="Gene3D" id="3.90.1750.20">
    <property type="entry name" value="Putative Large Serine Recombinase, Chain B, Domain 2"/>
    <property type="match status" value="1"/>
</dbReference>
<accession>A0A285IDE8</accession>
<dbReference type="EMBL" id="OBDZ01000036">
    <property type="protein sequence ID" value="SNY44991.1"/>
    <property type="molecule type" value="Genomic_DNA"/>
</dbReference>
<protein>
    <submittedName>
        <fullName evidence="8">Site-specific DNA recombinase</fullName>
    </submittedName>
</protein>
<dbReference type="Gene3D" id="3.40.50.1390">
    <property type="entry name" value="Resolvase, N-terminal catalytic domain"/>
    <property type="match status" value="1"/>
</dbReference>
<proteinExistence type="predicted"/>
<dbReference type="InterPro" id="IPR006119">
    <property type="entry name" value="Resolv_N"/>
</dbReference>
<dbReference type="Pfam" id="PF13408">
    <property type="entry name" value="Zn_ribbon_recom"/>
    <property type="match status" value="1"/>
</dbReference>
<evidence type="ECO:0000313" key="8">
    <source>
        <dbReference type="EMBL" id="SNY44991.1"/>
    </source>
</evidence>
<dbReference type="SUPFAM" id="SSF53041">
    <property type="entry name" value="Resolvase-like"/>
    <property type="match status" value="1"/>
</dbReference>
<name>A0A285IDE8_9FIRM</name>
<evidence type="ECO:0000259" key="6">
    <source>
        <dbReference type="PROSITE" id="PS51736"/>
    </source>
</evidence>
<dbReference type="InterPro" id="IPR025827">
    <property type="entry name" value="Zn_ribbon_recom_dom"/>
</dbReference>
<dbReference type="PROSITE" id="PS00397">
    <property type="entry name" value="RECOMBINASES_1"/>
    <property type="match status" value="1"/>
</dbReference>
<dbReference type="InterPro" id="IPR006118">
    <property type="entry name" value="Recombinase_CS"/>
</dbReference>
<reference evidence="9" key="1">
    <citation type="submission" date="2017-09" db="EMBL/GenBank/DDBJ databases">
        <authorList>
            <person name="Varghese N."/>
            <person name="Submissions S."/>
        </authorList>
    </citation>
    <scope>NUCLEOTIDE SEQUENCE [LARGE SCALE GENOMIC DNA]</scope>
    <source>
        <strain evidence="9">MSL47</strain>
    </source>
</reference>
<keyword evidence="5" id="KW-0175">Coiled coil</keyword>
<dbReference type="GO" id="GO:0015074">
    <property type="term" value="P:DNA integration"/>
    <property type="evidence" value="ECO:0007669"/>
    <property type="project" value="UniProtKB-KW"/>
</dbReference>
<evidence type="ECO:0000256" key="3">
    <source>
        <dbReference type="ARBA" id="ARBA00023172"/>
    </source>
</evidence>
<dbReference type="Pfam" id="PF00239">
    <property type="entry name" value="Resolvase"/>
    <property type="match status" value="1"/>
</dbReference>
<evidence type="ECO:0000256" key="2">
    <source>
        <dbReference type="ARBA" id="ARBA00023125"/>
    </source>
</evidence>
<evidence type="ECO:0000256" key="4">
    <source>
        <dbReference type="PROSITE-ProRule" id="PRU10137"/>
    </source>
</evidence>